<dbReference type="RefSeq" id="WP_117600641.1">
    <property type="nucleotide sequence ID" value="NZ_JAHOJB010000082.1"/>
</dbReference>
<organism evidence="1 3">
    <name type="scientific">Bacteroides uniformis</name>
    <dbReference type="NCBI Taxonomy" id="820"/>
    <lineage>
        <taxon>Bacteria</taxon>
        <taxon>Pseudomonadati</taxon>
        <taxon>Bacteroidota</taxon>
        <taxon>Bacteroidia</taxon>
        <taxon>Bacteroidales</taxon>
        <taxon>Bacteroidaceae</taxon>
        <taxon>Bacteroides</taxon>
    </lineage>
</organism>
<gene>
    <name evidence="2" type="ORF">DWY92_19530</name>
    <name evidence="1" type="ORF">DXB37_12090</name>
</gene>
<proteinExistence type="predicted"/>
<evidence type="ECO:0000313" key="2">
    <source>
        <dbReference type="EMBL" id="RGQ47128.1"/>
    </source>
</evidence>
<accession>A0A396EKL6</accession>
<dbReference type="AlphaFoldDB" id="A0A396EKL6"/>
<evidence type="ECO:0000313" key="4">
    <source>
        <dbReference type="Proteomes" id="UP000283680"/>
    </source>
</evidence>
<evidence type="ECO:0000313" key="1">
    <source>
        <dbReference type="EMBL" id="RGN93601.1"/>
    </source>
</evidence>
<name>A0A396EKL6_BACUN</name>
<protein>
    <submittedName>
        <fullName evidence="1">Uncharacterized protein</fullName>
    </submittedName>
</protein>
<dbReference type="EMBL" id="QSVA01000009">
    <property type="protein sequence ID" value="RGN93601.1"/>
    <property type="molecule type" value="Genomic_DNA"/>
</dbReference>
<sequence>MIVKKEFYNIKCDCCGRVADEMWHDTEEIVRYIATESGWLLHWDKAYCPDCYDFDGNDNLIIKKGE</sequence>
<dbReference type="EMBL" id="QRTH01000018">
    <property type="protein sequence ID" value="RGQ47128.1"/>
    <property type="molecule type" value="Genomic_DNA"/>
</dbReference>
<reference evidence="3 4" key="1">
    <citation type="submission" date="2018-08" db="EMBL/GenBank/DDBJ databases">
        <title>A genome reference for cultivated species of the human gut microbiota.</title>
        <authorList>
            <person name="Zou Y."/>
            <person name="Xue W."/>
            <person name="Luo G."/>
        </authorList>
    </citation>
    <scope>NUCLEOTIDE SEQUENCE [LARGE SCALE GENOMIC DNA]</scope>
    <source>
        <strain evidence="2 4">AF28-11</strain>
        <strain evidence="1 3">OM03-4</strain>
    </source>
</reference>
<comment type="caution">
    <text evidence="1">The sequence shown here is derived from an EMBL/GenBank/DDBJ whole genome shotgun (WGS) entry which is preliminary data.</text>
</comment>
<dbReference type="Proteomes" id="UP000260759">
    <property type="component" value="Unassembled WGS sequence"/>
</dbReference>
<evidence type="ECO:0000313" key="3">
    <source>
        <dbReference type="Proteomes" id="UP000260759"/>
    </source>
</evidence>
<dbReference type="Proteomes" id="UP000283680">
    <property type="component" value="Unassembled WGS sequence"/>
</dbReference>